<reference evidence="7 8" key="1">
    <citation type="submission" date="2019-10" db="EMBL/GenBank/DDBJ databases">
        <title>Whole genome shotgun sequence of Acrocarpospora macrocephala NBRC 16266.</title>
        <authorList>
            <person name="Ichikawa N."/>
            <person name="Kimura A."/>
            <person name="Kitahashi Y."/>
            <person name="Komaki H."/>
            <person name="Oguchi A."/>
        </authorList>
    </citation>
    <scope>NUCLEOTIDE SEQUENCE [LARGE SCALE GENOMIC DNA]</scope>
    <source>
        <strain evidence="7 8">NBRC 16266</strain>
    </source>
</reference>
<dbReference type="GO" id="GO:0016491">
    <property type="term" value="F:oxidoreductase activity"/>
    <property type="evidence" value="ECO:0007669"/>
    <property type="project" value="UniProtKB-KW"/>
</dbReference>
<dbReference type="EMBL" id="BLAE01000019">
    <property type="protein sequence ID" value="GES10201.1"/>
    <property type="molecule type" value="Genomic_DNA"/>
</dbReference>
<proteinExistence type="inferred from homology"/>
<evidence type="ECO:0000256" key="2">
    <source>
        <dbReference type="ARBA" id="ARBA00022723"/>
    </source>
</evidence>
<accession>A0A5M3WSB2</accession>
<dbReference type="RefSeq" id="WP_155355654.1">
    <property type="nucleotide sequence ID" value="NZ_BAAAHL010000055.1"/>
</dbReference>
<dbReference type="Gene3D" id="3.90.180.10">
    <property type="entry name" value="Medium-chain alcohol dehydrogenases, catalytic domain"/>
    <property type="match status" value="1"/>
</dbReference>
<keyword evidence="8" id="KW-1185">Reference proteome</keyword>
<feature type="domain" description="Enoyl reductase (ER)" evidence="6">
    <location>
        <begin position="9"/>
        <end position="343"/>
    </location>
</feature>
<comment type="similarity">
    <text evidence="5">Belongs to the zinc-containing alcohol dehydrogenase family.</text>
</comment>
<dbReference type="Proteomes" id="UP000331127">
    <property type="component" value="Unassembled WGS sequence"/>
</dbReference>
<dbReference type="InterPro" id="IPR013149">
    <property type="entry name" value="ADH-like_C"/>
</dbReference>
<organism evidence="7 8">
    <name type="scientific">Acrocarpospora macrocephala</name>
    <dbReference type="NCBI Taxonomy" id="150177"/>
    <lineage>
        <taxon>Bacteria</taxon>
        <taxon>Bacillati</taxon>
        <taxon>Actinomycetota</taxon>
        <taxon>Actinomycetes</taxon>
        <taxon>Streptosporangiales</taxon>
        <taxon>Streptosporangiaceae</taxon>
        <taxon>Acrocarpospora</taxon>
    </lineage>
</organism>
<evidence type="ECO:0000313" key="8">
    <source>
        <dbReference type="Proteomes" id="UP000331127"/>
    </source>
</evidence>
<comment type="caution">
    <text evidence="7">The sequence shown here is derived from an EMBL/GenBank/DDBJ whole genome shotgun (WGS) entry which is preliminary data.</text>
</comment>
<dbReference type="PROSITE" id="PS00059">
    <property type="entry name" value="ADH_ZINC"/>
    <property type="match status" value="1"/>
</dbReference>
<dbReference type="SUPFAM" id="SSF51735">
    <property type="entry name" value="NAD(P)-binding Rossmann-fold domains"/>
    <property type="match status" value="1"/>
</dbReference>
<dbReference type="SMART" id="SM00829">
    <property type="entry name" value="PKS_ER"/>
    <property type="match status" value="1"/>
</dbReference>
<dbReference type="GO" id="GO:0008270">
    <property type="term" value="F:zinc ion binding"/>
    <property type="evidence" value="ECO:0007669"/>
    <property type="project" value="InterPro"/>
</dbReference>
<evidence type="ECO:0000313" key="7">
    <source>
        <dbReference type="EMBL" id="GES10201.1"/>
    </source>
</evidence>
<evidence type="ECO:0000256" key="5">
    <source>
        <dbReference type="RuleBase" id="RU361277"/>
    </source>
</evidence>
<sequence>MSAGQWPTGTMPALVFTAPGVLAVERVPVPSPAEGEVLVLVRYLGVCGTDVHLLDGSSAYVVGGLTHFPIRFGHEWAGEVVAVGPSVPADLVGERVVGEPFLSCGQCLTCRGGHYNLCPNRYELGVRGSVPGAAARYLRIPASNVHVVPATVETAHALLAEPLVTVLNAFEQAAAQPGEAVAVLGTGTLGLLAVQVGVAMHCPVDVVGIDPAGLAAARELGARAVWTPDDAPEGAYQIVIEATGSAAIGPVLTRIAGIAGRILQVGIPGRPVDGVDLAAFVTKGLRLSGVLGGVDLMPRALRLIASGAVTPTALIEQVLPVADARQAFERMREAGRARPKLVIDLSDLQGEDSA</sequence>
<name>A0A5M3WSB2_9ACTN</name>
<dbReference type="OrthoDB" id="9797931at2"/>
<dbReference type="InterPro" id="IPR002328">
    <property type="entry name" value="ADH_Zn_CS"/>
</dbReference>
<keyword evidence="3 5" id="KW-0862">Zinc</keyword>
<comment type="cofactor">
    <cofactor evidence="1 5">
        <name>Zn(2+)</name>
        <dbReference type="ChEBI" id="CHEBI:29105"/>
    </cofactor>
</comment>
<evidence type="ECO:0000256" key="1">
    <source>
        <dbReference type="ARBA" id="ARBA00001947"/>
    </source>
</evidence>
<dbReference type="InterPro" id="IPR011032">
    <property type="entry name" value="GroES-like_sf"/>
</dbReference>
<evidence type="ECO:0000256" key="3">
    <source>
        <dbReference type="ARBA" id="ARBA00022833"/>
    </source>
</evidence>
<protein>
    <submittedName>
        <fullName evidence="7">Alcohol dehydrogenase</fullName>
    </submittedName>
</protein>
<gene>
    <name evidence="7" type="primary">adh_3</name>
    <name evidence="7" type="ORF">Amac_037980</name>
</gene>
<dbReference type="PANTHER" id="PTHR43401:SF2">
    <property type="entry name" value="L-THREONINE 3-DEHYDROGENASE"/>
    <property type="match status" value="1"/>
</dbReference>
<keyword evidence="2 5" id="KW-0479">Metal-binding</keyword>
<dbReference type="InterPro" id="IPR050129">
    <property type="entry name" value="Zn_alcohol_dh"/>
</dbReference>
<dbReference type="Pfam" id="PF00107">
    <property type="entry name" value="ADH_zinc_N"/>
    <property type="match status" value="1"/>
</dbReference>
<dbReference type="PANTHER" id="PTHR43401">
    <property type="entry name" value="L-THREONINE 3-DEHYDROGENASE"/>
    <property type="match status" value="1"/>
</dbReference>
<evidence type="ECO:0000259" key="6">
    <source>
        <dbReference type="SMART" id="SM00829"/>
    </source>
</evidence>
<keyword evidence="4" id="KW-0560">Oxidoreductase</keyword>
<dbReference type="AlphaFoldDB" id="A0A5M3WSB2"/>
<dbReference type="InterPro" id="IPR013154">
    <property type="entry name" value="ADH-like_N"/>
</dbReference>
<dbReference type="Gene3D" id="3.40.50.720">
    <property type="entry name" value="NAD(P)-binding Rossmann-like Domain"/>
    <property type="match status" value="1"/>
</dbReference>
<evidence type="ECO:0000256" key="4">
    <source>
        <dbReference type="ARBA" id="ARBA00023002"/>
    </source>
</evidence>
<dbReference type="InterPro" id="IPR036291">
    <property type="entry name" value="NAD(P)-bd_dom_sf"/>
</dbReference>
<dbReference type="SUPFAM" id="SSF50129">
    <property type="entry name" value="GroES-like"/>
    <property type="match status" value="1"/>
</dbReference>
<dbReference type="InterPro" id="IPR020843">
    <property type="entry name" value="ER"/>
</dbReference>
<dbReference type="Pfam" id="PF08240">
    <property type="entry name" value="ADH_N"/>
    <property type="match status" value="1"/>
</dbReference>